<name>A0A939D6Y5_CLOAM</name>
<comment type="catalytic activity">
    <reaction evidence="1">
        <text>Random endo-hydrolysis of N-acetyl-beta-D-glucosaminide (1-&gt;4)-beta-linkages in chitin and chitodextrins.</text>
        <dbReference type="EC" id="3.2.1.14"/>
    </reaction>
</comment>
<accession>A0A939D6Y5</accession>
<dbReference type="Gene3D" id="3.40.5.30">
    <property type="entry name" value="(Trans)glycosidases - domain 2"/>
    <property type="match status" value="1"/>
</dbReference>
<dbReference type="InterPro" id="IPR011583">
    <property type="entry name" value="Chitinase_II/V-like_cat"/>
</dbReference>
<dbReference type="GO" id="GO:0006032">
    <property type="term" value="P:chitin catabolic process"/>
    <property type="evidence" value="ECO:0007669"/>
    <property type="project" value="TreeGrafter"/>
</dbReference>
<dbReference type="EMBL" id="JAFJZZ010000001">
    <property type="protein sequence ID" value="MBN7772201.1"/>
    <property type="molecule type" value="Genomic_DNA"/>
</dbReference>
<dbReference type="AlphaFoldDB" id="A0A939D6Y5"/>
<dbReference type="Proteomes" id="UP000664545">
    <property type="component" value="Unassembled WGS sequence"/>
</dbReference>
<sequence length="480" mass="53725">MRSKNLKRYLMLTVVLTLFMPSYVFGGESSTTTFNSKDFKVVGYYSGDLFNESVEKLQTDKLTHIMYAFLIPNEDGTVKPLNKPDQLTQVVAKAHQDEAKVYIALGGWSYNGVPLVSVFEKVAANDTLRAKLVQSVVDFVLQNNLDGVEIDWEHPTSDSIANYEKLVVQLSDALNKQGKYLTAAVNGAWSTTAGPEVSKLMTDKCLNAFEFISVMAYDMNNGEHSPLWFANTSMDYWLNRGVAADKIVVGMPLYARPSWMQYRDLVALNPENAYNDHLATNPNESYYNSLDTLREKTVLAVKKAGGVMLFDVNEDVDWRDETIGKYSVVSMIQDTIQKLNGCKKDELVGTITVVLNHQMLQFSADDGYGMPFVDENNRTLLPMRKLLESVGAEIGYDNPTRTVTATKMMDSDDQGTNNEPTVVQVTIGQNAISVNGKQVEIDTQAIIKEDRTYLPARAILEAFGYDLKWSQVSRTVYVIE</sequence>
<dbReference type="Pfam" id="PF07833">
    <property type="entry name" value="Cu_amine_oxidN1"/>
    <property type="match status" value="1"/>
</dbReference>
<dbReference type="InterPro" id="IPR036582">
    <property type="entry name" value="Mao_N_sf"/>
</dbReference>
<evidence type="ECO:0000259" key="3">
    <source>
        <dbReference type="PROSITE" id="PS51910"/>
    </source>
</evidence>
<dbReference type="InterPro" id="IPR050314">
    <property type="entry name" value="Glycosyl_Hydrlase_18"/>
</dbReference>
<dbReference type="PANTHER" id="PTHR11177:SF317">
    <property type="entry name" value="CHITINASE 12-RELATED"/>
    <property type="match status" value="1"/>
</dbReference>
<dbReference type="InterPro" id="IPR001223">
    <property type="entry name" value="Glyco_hydro18_cat"/>
</dbReference>
<keyword evidence="5" id="KW-1185">Reference proteome</keyword>
<gene>
    <name evidence="4" type="ORF">JYB65_02390</name>
</gene>
<reference evidence="4" key="1">
    <citation type="submission" date="2021-02" db="EMBL/GenBank/DDBJ databases">
        <title>Abyssanaerobacter marinus gen.nov., sp., nov, anaerobic bacterium isolated from the Onnuri vent field of Indian Ocean and suggestion of Mogibacteriaceae fam. nov., and proposal of reclassification of ambiguous this family's genus member.</title>
        <authorList>
            <person name="Kim Y.J."/>
            <person name="Yang J.-A."/>
        </authorList>
    </citation>
    <scope>NUCLEOTIDE SEQUENCE</scope>
    <source>
        <strain evidence="4">DSM 2634</strain>
    </source>
</reference>
<dbReference type="EC" id="3.2.1.14" evidence="2"/>
<dbReference type="Gene3D" id="3.20.20.80">
    <property type="entry name" value="Glycosidases"/>
    <property type="match status" value="1"/>
</dbReference>
<dbReference type="Gene3D" id="3.30.457.10">
    <property type="entry name" value="Copper amine oxidase-like, N-terminal domain"/>
    <property type="match status" value="1"/>
</dbReference>
<dbReference type="GO" id="GO:0005975">
    <property type="term" value="P:carbohydrate metabolic process"/>
    <property type="evidence" value="ECO:0007669"/>
    <property type="project" value="InterPro"/>
</dbReference>
<dbReference type="Pfam" id="PF00704">
    <property type="entry name" value="Glyco_hydro_18"/>
    <property type="match status" value="1"/>
</dbReference>
<dbReference type="GO" id="GO:0008843">
    <property type="term" value="F:endochitinase activity"/>
    <property type="evidence" value="ECO:0007669"/>
    <property type="project" value="UniProtKB-EC"/>
</dbReference>
<dbReference type="RefSeq" id="WP_206581022.1">
    <property type="nucleotide sequence ID" value="NZ_JAFJZZ010000001.1"/>
</dbReference>
<evidence type="ECO:0000313" key="5">
    <source>
        <dbReference type="Proteomes" id="UP000664545"/>
    </source>
</evidence>
<dbReference type="InterPro" id="IPR012854">
    <property type="entry name" value="Cu_amine_oxidase-like_N"/>
</dbReference>
<evidence type="ECO:0000256" key="2">
    <source>
        <dbReference type="ARBA" id="ARBA00012729"/>
    </source>
</evidence>
<comment type="caution">
    <text evidence="4">The sequence shown here is derived from an EMBL/GenBank/DDBJ whole genome shotgun (WGS) entry which is preliminary data.</text>
</comment>
<dbReference type="GO" id="GO:0008061">
    <property type="term" value="F:chitin binding"/>
    <property type="evidence" value="ECO:0007669"/>
    <property type="project" value="InterPro"/>
</dbReference>
<evidence type="ECO:0000313" key="4">
    <source>
        <dbReference type="EMBL" id="MBN7772201.1"/>
    </source>
</evidence>
<organism evidence="4 5">
    <name type="scientific">Clostridium aminobutyricum</name>
    <dbReference type="NCBI Taxonomy" id="33953"/>
    <lineage>
        <taxon>Bacteria</taxon>
        <taxon>Bacillati</taxon>
        <taxon>Bacillota</taxon>
        <taxon>Clostridia</taxon>
        <taxon>Eubacteriales</taxon>
        <taxon>Clostridiaceae</taxon>
        <taxon>Clostridium</taxon>
    </lineage>
</organism>
<feature type="domain" description="GH18" evidence="3">
    <location>
        <begin position="39"/>
        <end position="339"/>
    </location>
</feature>
<dbReference type="SUPFAM" id="SSF51445">
    <property type="entry name" value="(Trans)glycosidases"/>
    <property type="match status" value="1"/>
</dbReference>
<dbReference type="PANTHER" id="PTHR11177">
    <property type="entry name" value="CHITINASE"/>
    <property type="match status" value="1"/>
</dbReference>
<dbReference type="PROSITE" id="PS51910">
    <property type="entry name" value="GH18_2"/>
    <property type="match status" value="1"/>
</dbReference>
<dbReference type="SUPFAM" id="SSF55383">
    <property type="entry name" value="Copper amine oxidase, domain N"/>
    <property type="match status" value="1"/>
</dbReference>
<protein>
    <recommendedName>
        <fullName evidence="2">chitinase</fullName>
        <ecNumber evidence="2">3.2.1.14</ecNumber>
    </recommendedName>
</protein>
<dbReference type="InterPro" id="IPR017853">
    <property type="entry name" value="GH"/>
</dbReference>
<dbReference type="GO" id="GO:0005576">
    <property type="term" value="C:extracellular region"/>
    <property type="evidence" value="ECO:0007669"/>
    <property type="project" value="TreeGrafter"/>
</dbReference>
<proteinExistence type="predicted"/>
<evidence type="ECO:0000256" key="1">
    <source>
        <dbReference type="ARBA" id="ARBA00000822"/>
    </source>
</evidence>
<dbReference type="SMART" id="SM00636">
    <property type="entry name" value="Glyco_18"/>
    <property type="match status" value="1"/>
</dbReference>